<dbReference type="GO" id="GO:0005737">
    <property type="term" value="C:cytoplasm"/>
    <property type="evidence" value="ECO:0007669"/>
    <property type="project" value="UniProtKB-SubCell"/>
</dbReference>
<dbReference type="GO" id="GO:0030145">
    <property type="term" value="F:manganese ion binding"/>
    <property type="evidence" value="ECO:0007669"/>
    <property type="project" value="UniProtKB-UniRule"/>
</dbReference>
<dbReference type="PANTHER" id="PTHR10954:SF18">
    <property type="entry name" value="RIBONUCLEASE HII"/>
    <property type="match status" value="1"/>
</dbReference>
<evidence type="ECO:0000313" key="19">
    <source>
        <dbReference type="Proteomes" id="UP000516369"/>
    </source>
</evidence>
<reference evidence="18 19" key="1">
    <citation type="submission" date="2020-05" db="EMBL/GenBank/DDBJ databases">
        <title>Complete closed genome sequence of Defluviicoccus vanus.</title>
        <authorList>
            <person name="Bessarab I."/>
            <person name="Arumugam K."/>
            <person name="Maszenan A.M."/>
            <person name="Seviour R.J."/>
            <person name="Williams R.B."/>
        </authorList>
    </citation>
    <scope>NUCLEOTIDE SEQUENCE [LARGE SCALE GENOMIC DNA]</scope>
    <source>
        <strain evidence="18 19">Ben 114</strain>
    </source>
</reference>
<dbReference type="KEGG" id="dvn:HQ394_12185"/>
<dbReference type="GO" id="GO:0006298">
    <property type="term" value="P:mismatch repair"/>
    <property type="evidence" value="ECO:0007669"/>
    <property type="project" value="TreeGrafter"/>
</dbReference>
<evidence type="ECO:0000256" key="11">
    <source>
        <dbReference type="ARBA" id="ARBA00022759"/>
    </source>
</evidence>
<dbReference type="InterPro" id="IPR036397">
    <property type="entry name" value="RNaseH_sf"/>
</dbReference>
<evidence type="ECO:0000256" key="12">
    <source>
        <dbReference type="ARBA" id="ARBA00022801"/>
    </source>
</evidence>
<evidence type="ECO:0000256" key="15">
    <source>
        <dbReference type="PROSITE-ProRule" id="PRU01319"/>
    </source>
</evidence>
<evidence type="ECO:0000256" key="6">
    <source>
        <dbReference type="ARBA" id="ARBA00012180"/>
    </source>
</evidence>
<keyword evidence="13 14" id="KW-0464">Manganese</keyword>
<evidence type="ECO:0000256" key="7">
    <source>
        <dbReference type="ARBA" id="ARBA00019179"/>
    </source>
</evidence>
<evidence type="ECO:0000256" key="16">
    <source>
        <dbReference type="RuleBase" id="RU003515"/>
    </source>
</evidence>
<dbReference type="EMBL" id="CP053923">
    <property type="protein sequence ID" value="QNT69947.1"/>
    <property type="molecule type" value="Genomic_DNA"/>
</dbReference>
<dbReference type="HAMAP" id="MF_00052_B">
    <property type="entry name" value="RNase_HII_B"/>
    <property type="match status" value="1"/>
</dbReference>
<dbReference type="InterPro" id="IPR022898">
    <property type="entry name" value="RNase_HII"/>
</dbReference>
<evidence type="ECO:0000256" key="14">
    <source>
        <dbReference type="HAMAP-Rule" id="MF_00052"/>
    </source>
</evidence>
<evidence type="ECO:0000256" key="9">
    <source>
        <dbReference type="ARBA" id="ARBA00022722"/>
    </source>
</evidence>
<comment type="cofactor">
    <cofactor evidence="14 15">
        <name>Mn(2+)</name>
        <dbReference type="ChEBI" id="CHEBI:29035"/>
    </cofactor>
    <cofactor evidence="14 15">
        <name>Mg(2+)</name>
        <dbReference type="ChEBI" id="CHEBI:18420"/>
    </cofactor>
    <text evidence="14 15">Manganese or magnesium. Binds 1 divalent metal ion per monomer in the absence of substrate. May bind a second metal ion after substrate binding.</text>
</comment>
<dbReference type="RefSeq" id="WP_190260458.1">
    <property type="nucleotide sequence ID" value="NZ_CP053923.1"/>
</dbReference>
<evidence type="ECO:0000259" key="17">
    <source>
        <dbReference type="PROSITE" id="PS51975"/>
    </source>
</evidence>
<dbReference type="CDD" id="cd07182">
    <property type="entry name" value="RNase_HII_bacteria_HII_like"/>
    <property type="match status" value="1"/>
</dbReference>
<comment type="function">
    <text evidence="3 14 16">Endonuclease that specifically degrades the RNA of RNA-DNA hybrids.</text>
</comment>
<organism evidence="18 19">
    <name type="scientific">Defluviicoccus vanus</name>
    <dbReference type="NCBI Taxonomy" id="111831"/>
    <lineage>
        <taxon>Bacteria</taxon>
        <taxon>Pseudomonadati</taxon>
        <taxon>Pseudomonadota</taxon>
        <taxon>Alphaproteobacteria</taxon>
        <taxon>Rhodospirillales</taxon>
        <taxon>Rhodospirillaceae</taxon>
        <taxon>Defluviicoccus</taxon>
    </lineage>
</organism>
<comment type="subcellular location">
    <subcellularLocation>
        <location evidence="4 14">Cytoplasm</location>
    </subcellularLocation>
</comment>
<dbReference type="GO" id="GO:0043137">
    <property type="term" value="P:DNA replication, removal of RNA primer"/>
    <property type="evidence" value="ECO:0007669"/>
    <property type="project" value="TreeGrafter"/>
</dbReference>
<sequence>MPDLSRELAAGGIVAGVDEVGRGPWAGPVLAAAVVLDIAHLPAGLAAAIDDSKMLSRVRRERIFAALPAFACIGVGQASVEEIDRLNILQAALLAMQRAVAALTICPDLVLVDGNRAPVLPCPAQPVVGGDALCLSIAAASIVAKVTRDRLMADLAVRYPGYGWERNAGYGTAEHRAVLARLGPTPEHRRSFRPVRELCGG</sequence>
<dbReference type="NCBIfam" id="NF000595">
    <property type="entry name" value="PRK00015.1-3"/>
    <property type="match status" value="1"/>
</dbReference>
<dbReference type="PROSITE" id="PS51975">
    <property type="entry name" value="RNASE_H_2"/>
    <property type="match status" value="1"/>
</dbReference>
<dbReference type="InterPro" id="IPR024567">
    <property type="entry name" value="RNase_HII/HIII_dom"/>
</dbReference>
<proteinExistence type="inferred from homology"/>
<comment type="catalytic activity">
    <reaction evidence="1 14 15 16">
        <text>Endonucleolytic cleavage to 5'-phosphomonoester.</text>
        <dbReference type="EC" id="3.1.26.4"/>
    </reaction>
</comment>
<keyword evidence="10 14" id="KW-0479">Metal-binding</keyword>
<feature type="binding site" evidence="14 15">
    <location>
        <position position="19"/>
    </location>
    <ligand>
        <name>a divalent metal cation</name>
        <dbReference type="ChEBI" id="CHEBI:60240"/>
    </ligand>
</feature>
<dbReference type="InterPro" id="IPR001352">
    <property type="entry name" value="RNase_HII/HIII"/>
</dbReference>
<evidence type="ECO:0000256" key="2">
    <source>
        <dbReference type="ARBA" id="ARBA00001946"/>
    </source>
</evidence>
<protein>
    <recommendedName>
        <fullName evidence="7 14">Ribonuclease HII</fullName>
        <shortName evidence="14">RNase HII</shortName>
        <ecNumber evidence="6 14">3.1.26.4</ecNumber>
    </recommendedName>
</protein>
<dbReference type="AlphaFoldDB" id="A0A7H1N2L1"/>
<accession>A0A7H1N2L1</accession>
<comment type="similarity">
    <text evidence="5 14 16">Belongs to the RNase HII family.</text>
</comment>
<evidence type="ECO:0000256" key="4">
    <source>
        <dbReference type="ARBA" id="ARBA00004496"/>
    </source>
</evidence>
<name>A0A7H1N2L1_9PROT</name>
<keyword evidence="12 14" id="KW-0378">Hydrolase</keyword>
<feature type="binding site" evidence="14 15">
    <location>
        <position position="18"/>
    </location>
    <ligand>
        <name>a divalent metal cation</name>
        <dbReference type="ChEBI" id="CHEBI:60240"/>
    </ligand>
</feature>
<keyword evidence="9 14" id="KW-0540">Nuclease</keyword>
<dbReference type="Gene3D" id="3.30.420.10">
    <property type="entry name" value="Ribonuclease H-like superfamily/Ribonuclease H"/>
    <property type="match status" value="1"/>
</dbReference>
<evidence type="ECO:0000256" key="8">
    <source>
        <dbReference type="ARBA" id="ARBA00022490"/>
    </source>
</evidence>
<dbReference type="GO" id="GO:0004523">
    <property type="term" value="F:RNA-DNA hybrid ribonuclease activity"/>
    <property type="evidence" value="ECO:0007669"/>
    <property type="project" value="UniProtKB-UniRule"/>
</dbReference>
<keyword evidence="8 14" id="KW-0963">Cytoplasm</keyword>
<evidence type="ECO:0000256" key="10">
    <source>
        <dbReference type="ARBA" id="ARBA00022723"/>
    </source>
</evidence>
<feature type="domain" description="RNase H type-2" evidence="17">
    <location>
        <begin position="12"/>
        <end position="201"/>
    </location>
</feature>
<dbReference type="GO" id="GO:0003723">
    <property type="term" value="F:RNA binding"/>
    <property type="evidence" value="ECO:0007669"/>
    <property type="project" value="UniProtKB-UniRule"/>
</dbReference>
<feature type="binding site" evidence="14 15">
    <location>
        <position position="113"/>
    </location>
    <ligand>
        <name>a divalent metal cation</name>
        <dbReference type="ChEBI" id="CHEBI:60240"/>
    </ligand>
</feature>
<dbReference type="SUPFAM" id="SSF53098">
    <property type="entry name" value="Ribonuclease H-like"/>
    <property type="match status" value="1"/>
</dbReference>
<dbReference type="GO" id="GO:0032299">
    <property type="term" value="C:ribonuclease H2 complex"/>
    <property type="evidence" value="ECO:0007669"/>
    <property type="project" value="TreeGrafter"/>
</dbReference>
<evidence type="ECO:0000256" key="1">
    <source>
        <dbReference type="ARBA" id="ARBA00000077"/>
    </source>
</evidence>
<dbReference type="EC" id="3.1.26.4" evidence="6 14"/>
<gene>
    <name evidence="14" type="primary">rnhB</name>
    <name evidence="18" type="ORF">HQ394_12185</name>
</gene>
<dbReference type="Pfam" id="PF01351">
    <property type="entry name" value="RNase_HII"/>
    <property type="match status" value="1"/>
</dbReference>
<evidence type="ECO:0000256" key="5">
    <source>
        <dbReference type="ARBA" id="ARBA00007383"/>
    </source>
</evidence>
<evidence type="ECO:0000313" key="18">
    <source>
        <dbReference type="EMBL" id="QNT69947.1"/>
    </source>
</evidence>
<dbReference type="InterPro" id="IPR012337">
    <property type="entry name" value="RNaseH-like_sf"/>
</dbReference>
<evidence type="ECO:0000256" key="3">
    <source>
        <dbReference type="ARBA" id="ARBA00004065"/>
    </source>
</evidence>
<comment type="cofactor">
    <cofactor evidence="2">
        <name>Mg(2+)</name>
        <dbReference type="ChEBI" id="CHEBI:18420"/>
    </cofactor>
</comment>
<dbReference type="PANTHER" id="PTHR10954">
    <property type="entry name" value="RIBONUCLEASE H2 SUBUNIT A"/>
    <property type="match status" value="1"/>
</dbReference>
<evidence type="ECO:0000256" key="13">
    <source>
        <dbReference type="ARBA" id="ARBA00023211"/>
    </source>
</evidence>
<keyword evidence="19" id="KW-1185">Reference proteome</keyword>
<dbReference type="Proteomes" id="UP000516369">
    <property type="component" value="Chromosome"/>
</dbReference>
<keyword evidence="11 14" id="KW-0255">Endonuclease</keyword>